<dbReference type="AlphaFoldDB" id="G5IZ72"/>
<sequence length="85" mass="9769">MQIKIQLGKLTLTDDLETIVKSEQEENSLALMPITLPHIIKLKDLPYYHKDPFDRLLIAQSQVENATLISRDSIIKTYDCAVIWS</sequence>
<dbReference type="Proteomes" id="UP000003477">
    <property type="component" value="Unassembled WGS sequence"/>
</dbReference>
<evidence type="ECO:0000259" key="1">
    <source>
        <dbReference type="Pfam" id="PF01850"/>
    </source>
</evidence>
<dbReference type="GeneID" id="88764481"/>
<reference evidence="2 3" key="1">
    <citation type="journal article" date="2011" name="Front. Microbiol.">
        <title>Two Strains of Crocosphaera watsonii with Highly Conserved Genomes are Distinguished by Strain-Specific Features.</title>
        <authorList>
            <person name="Bench S.R."/>
            <person name="Ilikchyan I.N."/>
            <person name="Tripp H.J."/>
            <person name="Zehr J.P."/>
        </authorList>
    </citation>
    <scope>NUCLEOTIDE SEQUENCE [LARGE SCALE GENOMIC DNA]</scope>
    <source>
        <strain evidence="2 3">WH 0003</strain>
    </source>
</reference>
<comment type="caution">
    <text evidence="2">The sequence shown here is derived from an EMBL/GenBank/DDBJ whole genome shotgun (WGS) entry which is preliminary data.</text>
</comment>
<evidence type="ECO:0000313" key="3">
    <source>
        <dbReference type="Proteomes" id="UP000003477"/>
    </source>
</evidence>
<dbReference type="EMBL" id="AESD01000095">
    <property type="protein sequence ID" value="EHJ14769.1"/>
    <property type="molecule type" value="Genomic_DNA"/>
</dbReference>
<dbReference type="PATRIC" id="fig|423471.3.peg.520"/>
<gene>
    <name evidence="2" type="ORF">CWATWH0003_0567</name>
</gene>
<dbReference type="InterPro" id="IPR041705">
    <property type="entry name" value="PIN_Sll0205"/>
</dbReference>
<dbReference type="PANTHER" id="PTHR36173">
    <property type="entry name" value="RIBONUCLEASE VAPC16-RELATED"/>
    <property type="match status" value="1"/>
</dbReference>
<feature type="domain" description="PIN" evidence="1">
    <location>
        <begin position="15"/>
        <end position="77"/>
    </location>
</feature>
<dbReference type="InterPro" id="IPR052919">
    <property type="entry name" value="TA_system_RNase"/>
</dbReference>
<dbReference type="Pfam" id="PF01850">
    <property type="entry name" value="PIN"/>
    <property type="match status" value="1"/>
</dbReference>
<accession>G5IZ72</accession>
<protein>
    <submittedName>
        <fullName evidence="2">PilT protein domain protein</fullName>
    </submittedName>
</protein>
<dbReference type="InterPro" id="IPR002716">
    <property type="entry name" value="PIN_dom"/>
</dbReference>
<dbReference type="PANTHER" id="PTHR36173:SF2">
    <property type="entry name" value="RIBONUCLEASE VAPC16"/>
    <property type="match status" value="1"/>
</dbReference>
<evidence type="ECO:0000313" key="2">
    <source>
        <dbReference type="EMBL" id="EHJ14769.1"/>
    </source>
</evidence>
<dbReference type="InterPro" id="IPR029060">
    <property type="entry name" value="PIN-like_dom_sf"/>
</dbReference>
<dbReference type="CDD" id="cd09872">
    <property type="entry name" value="PIN_Sll0205-like"/>
    <property type="match status" value="1"/>
</dbReference>
<organism evidence="2 3">
    <name type="scientific">Crocosphaera watsonii WH 0003</name>
    <dbReference type="NCBI Taxonomy" id="423471"/>
    <lineage>
        <taxon>Bacteria</taxon>
        <taxon>Bacillati</taxon>
        <taxon>Cyanobacteriota</taxon>
        <taxon>Cyanophyceae</taxon>
        <taxon>Oscillatoriophycideae</taxon>
        <taxon>Chroococcales</taxon>
        <taxon>Aphanothecaceae</taxon>
        <taxon>Crocosphaera</taxon>
    </lineage>
</organism>
<proteinExistence type="predicted"/>
<name>G5IZ72_CROWT</name>
<dbReference type="RefSeq" id="WP_007309167.1">
    <property type="nucleotide sequence ID" value="NZ_AESD01000095.1"/>
</dbReference>
<dbReference type="SUPFAM" id="SSF88723">
    <property type="entry name" value="PIN domain-like"/>
    <property type="match status" value="1"/>
</dbReference>